<sequence>MGSQEPRPNTMDIQKAHILAPESPRIYQRLKTLPIVEDDEVDLRSLDRALAVGFPDIYWGPETRIQRVTAGASNPVRESSSINMQSGCKGGKDTTGTDMCSSQKIGLSAGFERYWQDISNEEVITLLHNSGLIRTVKERIEPDFCNHRLKYYQAKDWTACGMKEAKEDWEVFWAKAVKNGVAILKMMKECGMEDEVRRCARREFFVGTRFA</sequence>
<feature type="compositionally biased region" description="Polar residues" evidence="1">
    <location>
        <begin position="76"/>
        <end position="86"/>
    </location>
</feature>
<dbReference type="EMBL" id="VICG01000013">
    <property type="protein sequence ID" value="KAA8565819.1"/>
    <property type="molecule type" value="Genomic_DNA"/>
</dbReference>
<evidence type="ECO:0000256" key="1">
    <source>
        <dbReference type="SAM" id="MobiDB-lite"/>
    </source>
</evidence>
<dbReference type="Proteomes" id="UP000322873">
    <property type="component" value="Unassembled WGS sequence"/>
</dbReference>
<dbReference type="VEuPathDB" id="FungiDB:MFRU_006g03550"/>
<protein>
    <submittedName>
        <fullName evidence="2">Uncharacterized protein</fullName>
    </submittedName>
</protein>
<feature type="region of interest" description="Disordered" evidence="1">
    <location>
        <begin position="71"/>
        <end position="95"/>
    </location>
</feature>
<dbReference type="AlphaFoldDB" id="A0A5M9JD34"/>
<keyword evidence="3" id="KW-1185">Reference proteome</keyword>
<comment type="caution">
    <text evidence="2">The sequence shown here is derived from an EMBL/GenBank/DDBJ whole genome shotgun (WGS) entry which is preliminary data.</text>
</comment>
<name>A0A5M9JD34_MONFR</name>
<evidence type="ECO:0000313" key="3">
    <source>
        <dbReference type="Proteomes" id="UP000322873"/>
    </source>
</evidence>
<reference evidence="2 3" key="1">
    <citation type="submission" date="2019-06" db="EMBL/GenBank/DDBJ databases">
        <title>Genome Sequence of the Brown Rot Fungal Pathogen Monilinia fructicola.</title>
        <authorList>
            <person name="De Miccolis Angelini R.M."/>
            <person name="Landi L."/>
            <person name="Abate D."/>
            <person name="Pollastro S."/>
            <person name="Romanazzi G."/>
            <person name="Faretra F."/>
        </authorList>
    </citation>
    <scope>NUCLEOTIDE SEQUENCE [LARGE SCALE GENOMIC DNA]</scope>
    <source>
        <strain evidence="2 3">Mfrc123</strain>
    </source>
</reference>
<evidence type="ECO:0000313" key="2">
    <source>
        <dbReference type="EMBL" id="KAA8565819.1"/>
    </source>
</evidence>
<organism evidence="2 3">
    <name type="scientific">Monilinia fructicola</name>
    <name type="common">Brown rot fungus</name>
    <name type="synonym">Ciboria fructicola</name>
    <dbReference type="NCBI Taxonomy" id="38448"/>
    <lineage>
        <taxon>Eukaryota</taxon>
        <taxon>Fungi</taxon>
        <taxon>Dikarya</taxon>
        <taxon>Ascomycota</taxon>
        <taxon>Pezizomycotina</taxon>
        <taxon>Leotiomycetes</taxon>
        <taxon>Helotiales</taxon>
        <taxon>Sclerotiniaceae</taxon>
        <taxon>Monilinia</taxon>
    </lineage>
</organism>
<gene>
    <name evidence="2" type="ORF">EYC84_009642</name>
</gene>
<accession>A0A5M9JD34</accession>
<proteinExistence type="predicted"/>